<evidence type="ECO:0000259" key="9">
    <source>
        <dbReference type="Pfam" id="PF00149"/>
    </source>
</evidence>
<comment type="function">
    <text evidence="1">Hydrolyzes diadenosine 5',5'''-P1,P4-tetraphosphate to yield ADP.</text>
</comment>
<dbReference type="GO" id="GO:0008803">
    <property type="term" value="F:bis(5'-nucleosyl)-tetraphosphatase (symmetrical) activity"/>
    <property type="evidence" value="ECO:0007669"/>
    <property type="project" value="UniProtKB-EC"/>
</dbReference>
<evidence type="ECO:0000256" key="6">
    <source>
        <dbReference type="ARBA" id="ARBA00032248"/>
    </source>
</evidence>
<dbReference type="PANTHER" id="PTHR40942">
    <property type="match status" value="1"/>
</dbReference>
<dbReference type="SUPFAM" id="SSF56300">
    <property type="entry name" value="Metallo-dependent phosphatases"/>
    <property type="match status" value="1"/>
</dbReference>
<evidence type="ECO:0000256" key="7">
    <source>
        <dbReference type="ARBA" id="ARBA00033210"/>
    </source>
</evidence>
<proteinExistence type="inferred from homology"/>
<dbReference type="InterPro" id="IPR004617">
    <property type="entry name" value="ApaH"/>
</dbReference>
<comment type="similarity">
    <text evidence="2">Belongs to the Ap4A hydrolase family.</text>
</comment>
<dbReference type="InterPro" id="IPR004843">
    <property type="entry name" value="Calcineurin-like_PHP"/>
</dbReference>
<evidence type="ECO:0000256" key="8">
    <source>
        <dbReference type="ARBA" id="ARBA00049417"/>
    </source>
</evidence>
<name>A0A1W1CP64_9ZZZZ</name>
<reference evidence="10" key="1">
    <citation type="submission" date="2016-10" db="EMBL/GenBank/DDBJ databases">
        <authorList>
            <person name="de Groot N.N."/>
        </authorList>
    </citation>
    <scope>NUCLEOTIDE SEQUENCE</scope>
</reference>
<feature type="domain" description="Calcineurin-like phosphoesterase" evidence="9">
    <location>
        <begin position="1"/>
        <end position="162"/>
    </location>
</feature>
<dbReference type="Gene3D" id="3.60.21.10">
    <property type="match status" value="1"/>
</dbReference>
<protein>
    <recommendedName>
        <fullName evidence="3">bis(5'-nucleosyl)-tetraphosphatase (symmetrical)</fullName>
        <ecNumber evidence="3">3.6.1.41</ecNumber>
    </recommendedName>
    <alternativeName>
        <fullName evidence="6">Ap4A hydrolase</fullName>
    </alternativeName>
    <alternativeName>
        <fullName evidence="5">Diadenosine 5',5'''-P1,P4-tetraphosphate pyrophosphohydrolase</fullName>
    </alternativeName>
    <alternativeName>
        <fullName evidence="7">Diadenosine tetraphosphatase</fullName>
    </alternativeName>
</protein>
<accession>A0A1W1CP64</accession>
<comment type="catalytic activity">
    <reaction evidence="8">
        <text>P(1),P(4)-bis(5'-adenosyl) tetraphosphate + H2O = 2 ADP + 2 H(+)</text>
        <dbReference type="Rhea" id="RHEA:24252"/>
        <dbReference type="ChEBI" id="CHEBI:15377"/>
        <dbReference type="ChEBI" id="CHEBI:15378"/>
        <dbReference type="ChEBI" id="CHEBI:58141"/>
        <dbReference type="ChEBI" id="CHEBI:456216"/>
        <dbReference type="EC" id="3.6.1.41"/>
    </reaction>
</comment>
<evidence type="ECO:0000256" key="4">
    <source>
        <dbReference type="ARBA" id="ARBA00022801"/>
    </source>
</evidence>
<evidence type="ECO:0000256" key="2">
    <source>
        <dbReference type="ARBA" id="ARBA00005419"/>
    </source>
</evidence>
<dbReference type="PANTHER" id="PTHR40942:SF4">
    <property type="entry name" value="CYTOCHROME C5"/>
    <property type="match status" value="1"/>
</dbReference>
<evidence type="ECO:0000256" key="1">
    <source>
        <dbReference type="ARBA" id="ARBA00003413"/>
    </source>
</evidence>
<dbReference type="Pfam" id="PF00149">
    <property type="entry name" value="Metallophos"/>
    <property type="match status" value="1"/>
</dbReference>
<sequence length="279" mass="32132">MAVWAIGDIQGCYASFRKLLKKIDFNPKKDKLWVAGDLVNRGEGSLETLEYLYSIKESVHIVLGNHDITLIAIYYGLKKSNPTLDPIFASPNAAKLIDWLRYQKFLHVDYQLGYCMAHAGISPSFDLGMAMRYAKRIEMKLQGDNVKLWLEEMFSHGVDRLDKKSSEVDTDRYVISSFIRMRFCDEKNHLNFKQKGKPTEDLREKGLRPWFDCERKSKIDLKIIFGHWSTLGLYHDKNVLGLDTGCLWGEKLTVARIDKEKVEIVSLDCKAENISALED</sequence>
<organism evidence="10">
    <name type="scientific">hydrothermal vent metagenome</name>
    <dbReference type="NCBI Taxonomy" id="652676"/>
    <lineage>
        <taxon>unclassified sequences</taxon>
        <taxon>metagenomes</taxon>
        <taxon>ecological metagenomes</taxon>
    </lineage>
</organism>
<dbReference type="PIRSF" id="PIRSF000903">
    <property type="entry name" value="B5n-ttraPtase_sm"/>
    <property type="match status" value="1"/>
</dbReference>
<dbReference type="EC" id="3.6.1.41" evidence="3"/>
<dbReference type="EMBL" id="FPHM01000111">
    <property type="protein sequence ID" value="SFV67492.1"/>
    <property type="molecule type" value="Genomic_DNA"/>
</dbReference>
<evidence type="ECO:0000256" key="5">
    <source>
        <dbReference type="ARBA" id="ARBA00031248"/>
    </source>
</evidence>
<gene>
    <name evidence="10" type="ORF">MNB_SV-13-1052</name>
</gene>
<evidence type="ECO:0000256" key="3">
    <source>
        <dbReference type="ARBA" id="ARBA00012506"/>
    </source>
</evidence>
<keyword evidence="4 10" id="KW-0378">Hydrolase</keyword>
<dbReference type="AlphaFoldDB" id="A0A1W1CP64"/>
<evidence type="ECO:0000313" key="10">
    <source>
        <dbReference type="EMBL" id="SFV67492.1"/>
    </source>
</evidence>
<dbReference type="NCBIfam" id="TIGR00668">
    <property type="entry name" value="apaH"/>
    <property type="match status" value="1"/>
</dbReference>
<dbReference type="NCBIfam" id="NF001204">
    <property type="entry name" value="PRK00166.1"/>
    <property type="match status" value="1"/>
</dbReference>
<dbReference type="InterPro" id="IPR029052">
    <property type="entry name" value="Metallo-depent_PP-like"/>
</dbReference>